<dbReference type="Proteomes" id="UP000604730">
    <property type="component" value="Unassembled WGS sequence"/>
</dbReference>
<accession>A0ABS1J268</accession>
<dbReference type="RefSeq" id="WP_208429576.1">
    <property type="nucleotide sequence ID" value="NZ_JAEPRJ010000001.1"/>
</dbReference>
<keyword evidence="2 7" id="KW-0813">Transport</keyword>
<reference evidence="9 10" key="1">
    <citation type="submission" date="2021-01" db="EMBL/GenBank/DDBJ databases">
        <title>Isolation and description of Catonella massiliensis sp. nov., a novel Catonella species, isolated from a stable periodontitis subject.</title>
        <authorList>
            <person name="Antezack A."/>
            <person name="Boxberger M."/>
            <person name="La Scola B."/>
            <person name="Monnet-Corti V."/>
        </authorList>
    </citation>
    <scope>NUCLEOTIDE SEQUENCE [LARGE SCALE GENOMIC DNA]</scope>
    <source>
        <strain evidence="9 10">Marseille-Q4567</strain>
    </source>
</reference>
<dbReference type="InterPro" id="IPR035906">
    <property type="entry name" value="MetI-like_sf"/>
</dbReference>
<feature type="transmembrane region" description="Helical" evidence="7">
    <location>
        <begin position="128"/>
        <end position="149"/>
    </location>
</feature>
<sequence>MKENKSAEIRKTPLKRYLKRYGALYLMLLIPLIYFIVFKYVPMAGNVLAFRRYQPGKGMFGTTWTLRYFQRFLKDPSFWQAFKNTLVISLTNLVINFPLPIIFAILANEITNKTFKKFVQTVSYMPRFISTVVVIAIMNEILSPSSGILNEILKSQGMEPIYFMNEPAFFRPLYIISEAWQYTGWTAIIYLSAITGISSDLYEAAEIDGAGKLQKIWYITIHSILPTIMVMLILNIGRLLSLGYEKILLMYTPSNSGVSDIIDTLVYRTGLMNQNYSLATAIGLFGGIIGLVLVSGANKLSSKITGNSLY</sequence>
<evidence type="ECO:0000256" key="3">
    <source>
        <dbReference type="ARBA" id="ARBA00022475"/>
    </source>
</evidence>
<dbReference type="SUPFAM" id="SSF161098">
    <property type="entry name" value="MetI-like"/>
    <property type="match status" value="1"/>
</dbReference>
<organism evidence="9 10">
    <name type="scientific">Catonella massiliensis</name>
    <dbReference type="NCBI Taxonomy" id="2799636"/>
    <lineage>
        <taxon>Bacteria</taxon>
        <taxon>Bacillati</taxon>
        <taxon>Bacillota</taxon>
        <taxon>Clostridia</taxon>
        <taxon>Lachnospirales</taxon>
        <taxon>Lachnospiraceae</taxon>
        <taxon>Catonella</taxon>
    </lineage>
</organism>
<feature type="transmembrane region" description="Helical" evidence="7">
    <location>
        <begin position="21"/>
        <end position="41"/>
    </location>
</feature>
<keyword evidence="6 7" id="KW-0472">Membrane</keyword>
<protein>
    <submittedName>
        <fullName evidence="9">Sugar ABC transporter permease</fullName>
    </submittedName>
</protein>
<evidence type="ECO:0000259" key="8">
    <source>
        <dbReference type="PROSITE" id="PS50928"/>
    </source>
</evidence>
<dbReference type="CDD" id="cd06261">
    <property type="entry name" value="TM_PBP2"/>
    <property type="match status" value="1"/>
</dbReference>
<dbReference type="InterPro" id="IPR000515">
    <property type="entry name" value="MetI-like"/>
</dbReference>
<feature type="transmembrane region" description="Helical" evidence="7">
    <location>
        <begin position="216"/>
        <end position="236"/>
    </location>
</feature>
<dbReference type="PANTHER" id="PTHR43227:SF11">
    <property type="entry name" value="BLL4140 PROTEIN"/>
    <property type="match status" value="1"/>
</dbReference>
<keyword evidence="10" id="KW-1185">Reference proteome</keyword>
<comment type="caution">
    <text evidence="9">The sequence shown here is derived from an EMBL/GenBank/DDBJ whole genome shotgun (WGS) entry which is preliminary data.</text>
</comment>
<evidence type="ECO:0000256" key="6">
    <source>
        <dbReference type="ARBA" id="ARBA00023136"/>
    </source>
</evidence>
<dbReference type="EMBL" id="JAEPRJ010000001">
    <property type="protein sequence ID" value="MBK5898140.1"/>
    <property type="molecule type" value="Genomic_DNA"/>
</dbReference>
<proteinExistence type="inferred from homology"/>
<evidence type="ECO:0000313" key="9">
    <source>
        <dbReference type="EMBL" id="MBK5898140.1"/>
    </source>
</evidence>
<evidence type="ECO:0000256" key="7">
    <source>
        <dbReference type="RuleBase" id="RU363032"/>
    </source>
</evidence>
<feature type="transmembrane region" description="Helical" evidence="7">
    <location>
        <begin position="86"/>
        <end position="107"/>
    </location>
</feature>
<keyword evidence="4 7" id="KW-0812">Transmembrane</keyword>
<feature type="domain" description="ABC transmembrane type-1" evidence="8">
    <location>
        <begin position="82"/>
        <end position="297"/>
    </location>
</feature>
<evidence type="ECO:0000256" key="1">
    <source>
        <dbReference type="ARBA" id="ARBA00004651"/>
    </source>
</evidence>
<dbReference type="PROSITE" id="PS50928">
    <property type="entry name" value="ABC_TM1"/>
    <property type="match status" value="1"/>
</dbReference>
<keyword evidence="5 7" id="KW-1133">Transmembrane helix</keyword>
<dbReference type="InterPro" id="IPR050809">
    <property type="entry name" value="UgpAE/MalFG_permease"/>
</dbReference>
<evidence type="ECO:0000313" key="10">
    <source>
        <dbReference type="Proteomes" id="UP000604730"/>
    </source>
</evidence>
<dbReference type="Gene3D" id="1.10.3720.10">
    <property type="entry name" value="MetI-like"/>
    <property type="match status" value="1"/>
</dbReference>
<gene>
    <name evidence="9" type="ORF">JJN12_10190</name>
</gene>
<keyword evidence="3" id="KW-1003">Cell membrane</keyword>
<comment type="similarity">
    <text evidence="7">Belongs to the binding-protein-dependent transport system permease family.</text>
</comment>
<evidence type="ECO:0000256" key="5">
    <source>
        <dbReference type="ARBA" id="ARBA00022989"/>
    </source>
</evidence>
<evidence type="ECO:0000256" key="4">
    <source>
        <dbReference type="ARBA" id="ARBA00022692"/>
    </source>
</evidence>
<comment type="subcellular location">
    <subcellularLocation>
        <location evidence="1 7">Cell membrane</location>
        <topology evidence="1 7">Multi-pass membrane protein</topology>
    </subcellularLocation>
</comment>
<name>A0ABS1J268_9FIRM</name>
<dbReference type="PANTHER" id="PTHR43227">
    <property type="entry name" value="BLL4140 PROTEIN"/>
    <property type="match status" value="1"/>
</dbReference>
<evidence type="ECO:0000256" key="2">
    <source>
        <dbReference type="ARBA" id="ARBA00022448"/>
    </source>
</evidence>
<feature type="transmembrane region" description="Helical" evidence="7">
    <location>
        <begin position="276"/>
        <end position="294"/>
    </location>
</feature>
<dbReference type="Pfam" id="PF00528">
    <property type="entry name" value="BPD_transp_1"/>
    <property type="match status" value="1"/>
</dbReference>